<protein>
    <submittedName>
        <fullName evidence="7">Protein-disulfide isomerase</fullName>
    </submittedName>
</protein>
<evidence type="ECO:0000256" key="5">
    <source>
        <dbReference type="ARBA" id="ARBA00023284"/>
    </source>
</evidence>
<dbReference type="InterPro" id="IPR036249">
    <property type="entry name" value="Thioredoxin-like_sf"/>
</dbReference>
<dbReference type="Gene3D" id="3.40.30.10">
    <property type="entry name" value="Glutaredoxin"/>
    <property type="match status" value="1"/>
</dbReference>
<keyword evidence="3" id="KW-0560">Oxidoreductase</keyword>
<dbReference type="SUPFAM" id="SSF52833">
    <property type="entry name" value="Thioredoxin-like"/>
    <property type="match status" value="1"/>
</dbReference>
<dbReference type="Pfam" id="PF13462">
    <property type="entry name" value="Thioredoxin_4"/>
    <property type="match status" value="1"/>
</dbReference>
<evidence type="ECO:0000256" key="3">
    <source>
        <dbReference type="ARBA" id="ARBA00023002"/>
    </source>
</evidence>
<dbReference type="EMBL" id="QKXQ01000460">
    <property type="protein sequence ID" value="REH92722.1"/>
    <property type="molecule type" value="Genomic_DNA"/>
</dbReference>
<dbReference type="InterPro" id="IPR013766">
    <property type="entry name" value="Thioredoxin_domain"/>
</dbReference>
<proteinExistence type="inferred from homology"/>
<feature type="domain" description="Thioredoxin" evidence="6">
    <location>
        <begin position="15"/>
        <end position="152"/>
    </location>
</feature>
<evidence type="ECO:0000256" key="2">
    <source>
        <dbReference type="ARBA" id="ARBA00022729"/>
    </source>
</evidence>
<dbReference type="RefSeq" id="WP_116094894.1">
    <property type="nucleotide sequence ID" value="NZ_QKXQ01000460.1"/>
</dbReference>
<dbReference type="PROSITE" id="PS51352">
    <property type="entry name" value="THIOREDOXIN_2"/>
    <property type="match status" value="1"/>
</dbReference>
<keyword evidence="4" id="KW-1015">Disulfide bond</keyword>
<gene>
    <name evidence="7" type="ORF">DOS83_10040</name>
</gene>
<keyword evidence="5" id="KW-0676">Redox-active center</keyword>
<sequence>MNLKRVTILLLIMGVVLFWTMKNANENDIDADELQNKTIHQPKQGKGDIIIIEFSDFKCPYCGLFERNIKPKLAQSFIKNNKVEFRYVNVLLHGKESERGARAAHAVNLVAPNQYWQFHELLFQSQPKSKNDVGQTTWLTDDLIRKLTNQLDLSNNQKERILKLYQDDKGEAAKQAKADHQLAKAYGVPQVPMLYINGKAVKHMTNYQDVEIAIKEALN</sequence>
<evidence type="ECO:0000313" key="8">
    <source>
        <dbReference type="Proteomes" id="UP000256562"/>
    </source>
</evidence>
<dbReference type="AlphaFoldDB" id="A0A3E0IMR9"/>
<keyword evidence="7" id="KW-0413">Isomerase</keyword>
<keyword evidence="2" id="KW-0732">Signal</keyword>
<comment type="similarity">
    <text evidence="1">Belongs to the thioredoxin family. DsbA subfamily.</text>
</comment>
<evidence type="ECO:0000313" key="7">
    <source>
        <dbReference type="EMBL" id="REH92722.1"/>
    </source>
</evidence>
<evidence type="ECO:0000259" key="6">
    <source>
        <dbReference type="PROSITE" id="PS51352"/>
    </source>
</evidence>
<dbReference type="PANTHER" id="PTHR13887:SF14">
    <property type="entry name" value="DISULFIDE BOND FORMATION PROTEIN D"/>
    <property type="match status" value="1"/>
</dbReference>
<evidence type="ECO:0000256" key="1">
    <source>
        <dbReference type="ARBA" id="ARBA00005791"/>
    </source>
</evidence>
<dbReference type="PANTHER" id="PTHR13887">
    <property type="entry name" value="GLUTATHIONE S-TRANSFERASE KAPPA"/>
    <property type="match status" value="1"/>
</dbReference>
<evidence type="ECO:0000256" key="4">
    <source>
        <dbReference type="ARBA" id="ARBA00023157"/>
    </source>
</evidence>
<comment type="caution">
    <text evidence="7">The sequence shown here is derived from an EMBL/GenBank/DDBJ whole genome shotgun (WGS) entry which is preliminary data.</text>
</comment>
<organism evidence="7 8">
    <name type="scientific">Staphylococcus felis</name>
    <dbReference type="NCBI Taxonomy" id="46127"/>
    <lineage>
        <taxon>Bacteria</taxon>
        <taxon>Bacillati</taxon>
        <taxon>Bacillota</taxon>
        <taxon>Bacilli</taxon>
        <taxon>Bacillales</taxon>
        <taxon>Staphylococcaceae</taxon>
        <taxon>Staphylococcus</taxon>
    </lineage>
</organism>
<dbReference type="GO" id="GO:0016853">
    <property type="term" value="F:isomerase activity"/>
    <property type="evidence" value="ECO:0007669"/>
    <property type="project" value="UniProtKB-KW"/>
</dbReference>
<name>A0A3E0IMR9_9STAP</name>
<dbReference type="OrthoDB" id="117402at2"/>
<dbReference type="GO" id="GO:0016491">
    <property type="term" value="F:oxidoreductase activity"/>
    <property type="evidence" value="ECO:0007669"/>
    <property type="project" value="UniProtKB-KW"/>
</dbReference>
<accession>A0A3E0IMR9</accession>
<dbReference type="InterPro" id="IPR012336">
    <property type="entry name" value="Thioredoxin-like_fold"/>
</dbReference>
<dbReference type="Proteomes" id="UP000256562">
    <property type="component" value="Unassembled WGS sequence"/>
</dbReference>
<reference evidence="7 8" key="1">
    <citation type="journal article" date="2018" name="Vet. Microbiol.">
        <title>Characterisation of Staphylococcus felis isolated from cats using whole genome sequencing.</title>
        <authorList>
            <person name="Worthing K."/>
            <person name="Pang S."/>
            <person name="Trott D.J."/>
            <person name="Abraham S."/>
            <person name="Coombs G.W."/>
            <person name="Jordan D."/>
            <person name="McIntyre L."/>
            <person name="Davies M.R."/>
            <person name="Norris J."/>
        </authorList>
    </citation>
    <scope>NUCLEOTIDE SEQUENCE [LARGE SCALE GENOMIC DNA]</scope>
    <source>
        <strain evidence="7 8">F9</strain>
    </source>
</reference>